<keyword evidence="4 7" id="KW-1133">Transmembrane helix</keyword>
<evidence type="ECO:0000256" key="7">
    <source>
        <dbReference type="SAM" id="Phobius"/>
    </source>
</evidence>
<organism evidence="8 9">
    <name type="scientific">Caerostris darwini</name>
    <dbReference type="NCBI Taxonomy" id="1538125"/>
    <lineage>
        <taxon>Eukaryota</taxon>
        <taxon>Metazoa</taxon>
        <taxon>Ecdysozoa</taxon>
        <taxon>Arthropoda</taxon>
        <taxon>Chelicerata</taxon>
        <taxon>Arachnida</taxon>
        <taxon>Araneae</taxon>
        <taxon>Araneomorphae</taxon>
        <taxon>Entelegynae</taxon>
        <taxon>Araneoidea</taxon>
        <taxon>Araneidae</taxon>
        <taxon>Caerostris</taxon>
    </lineage>
</organism>
<evidence type="ECO:0000256" key="2">
    <source>
        <dbReference type="ARBA" id="ARBA00022475"/>
    </source>
</evidence>
<keyword evidence="6" id="KW-0675">Receptor</keyword>
<feature type="transmembrane region" description="Helical" evidence="7">
    <location>
        <begin position="124"/>
        <end position="144"/>
    </location>
</feature>
<dbReference type="AlphaFoldDB" id="A0AAV4UAZ9"/>
<dbReference type="InterPro" id="IPR013604">
    <property type="entry name" value="7TM_chemorcpt"/>
</dbReference>
<dbReference type="EMBL" id="BPLQ01011019">
    <property type="protein sequence ID" value="GIY54970.1"/>
    <property type="molecule type" value="Genomic_DNA"/>
</dbReference>
<keyword evidence="2" id="KW-1003">Cell membrane</keyword>
<accession>A0AAV4UAZ9</accession>
<evidence type="ECO:0000256" key="6">
    <source>
        <dbReference type="ARBA" id="ARBA00023170"/>
    </source>
</evidence>
<feature type="transmembrane region" description="Helical" evidence="7">
    <location>
        <begin position="186"/>
        <end position="208"/>
    </location>
</feature>
<dbReference type="GO" id="GO:0005886">
    <property type="term" value="C:plasma membrane"/>
    <property type="evidence" value="ECO:0007669"/>
    <property type="project" value="UniProtKB-SubCell"/>
</dbReference>
<name>A0AAV4UAZ9_9ARAC</name>
<gene>
    <name evidence="8" type="primary">AVEN_34842_1</name>
    <name evidence="8" type="ORF">CDAR_22411</name>
</gene>
<reference evidence="8 9" key="1">
    <citation type="submission" date="2021-06" db="EMBL/GenBank/DDBJ databases">
        <title>Caerostris darwini draft genome.</title>
        <authorList>
            <person name="Kono N."/>
            <person name="Arakawa K."/>
        </authorList>
    </citation>
    <scope>NUCLEOTIDE SEQUENCE [LARGE SCALE GENOMIC DNA]</scope>
</reference>
<evidence type="ECO:0000313" key="8">
    <source>
        <dbReference type="EMBL" id="GIY54970.1"/>
    </source>
</evidence>
<protein>
    <recommendedName>
        <fullName evidence="10">Gustatory receptor</fullName>
    </recommendedName>
</protein>
<feature type="transmembrane region" description="Helical" evidence="7">
    <location>
        <begin position="156"/>
        <end position="180"/>
    </location>
</feature>
<feature type="transmembrane region" description="Helical" evidence="7">
    <location>
        <begin position="246"/>
        <end position="270"/>
    </location>
</feature>
<dbReference type="Proteomes" id="UP001054837">
    <property type="component" value="Unassembled WGS sequence"/>
</dbReference>
<proteinExistence type="predicted"/>
<dbReference type="GO" id="GO:0050909">
    <property type="term" value="P:sensory perception of taste"/>
    <property type="evidence" value="ECO:0007669"/>
    <property type="project" value="InterPro"/>
</dbReference>
<keyword evidence="3 7" id="KW-0812">Transmembrane</keyword>
<evidence type="ECO:0008006" key="10">
    <source>
        <dbReference type="Google" id="ProtNLM"/>
    </source>
</evidence>
<evidence type="ECO:0000256" key="1">
    <source>
        <dbReference type="ARBA" id="ARBA00004651"/>
    </source>
</evidence>
<dbReference type="Pfam" id="PF08395">
    <property type="entry name" value="7tm_7"/>
    <property type="match status" value="1"/>
</dbReference>
<evidence type="ECO:0000256" key="4">
    <source>
        <dbReference type="ARBA" id="ARBA00022989"/>
    </source>
</evidence>
<evidence type="ECO:0000256" key="5">
    <source>
        <dbReference type="ARBA" id="ARBA00023136"/>
    </source>
</evidence>
<evidence type="ECO:0000256" key="3">
    <source>
        <dbReference type="ARBA" id="ARBA00022692"/>
    </source>
</evidence>
<keyword evidence="9" id="KW-1185">Reference proteome</keyword>
<feature type="transmembrane region" description="Helical" evidence="7">
    <location>
        <begin position="72"/>
        <end position="90"/>
    </location>
</feature>
<dbReference type="GO" id="GO:0038023">
    <property type="term" value="F:signaling receptor activity"/>
    <property type="evidence" value="ECO:0007669"/>
    <property type="project" value="UniProtKB-ARBA"/>
</dbReference>
<keyword evidence="5 7" id="KW-0472">Membrane</keyword>
<dbReference type="GO" id="GO:0051606">
    <property type="term" value="P:detection of stimulus"/>
    <property type="evidence" value="ECO:0007669"/>
    <property type="project" value="UniProtKB-ARBA"/>
</dbReference>
<comment type="caution">
    <text evidence="8">The sequence shown here is derived from an EMBL/GenBank/DDBJ whole genome shotgun (WGS) entry which is preliminary data.</text>
</comment>
<feature type="transmembrane region" description="Helical" evidence="7">
    <location>
        <begin position="363"/>
        <end position="381"/>
    </location>
</feature>
<dbReference type="PANTHER" id="PTHR21421:SF29">
    <property type="entry name" value="GUSTATORY RECEPTOR 5A FOR TREHALOSE-RELATED"/>
    <property type="match status" value="1"/>
</dbReference>
<comment type="subcellular location">
    <subcellularLocation>
        <location evidence="1">Cell membrane</location>
        <topology evidence="1">Multi-pass membrane protein</topology>
    </subcellularLocation>
</comment>
<sequence>MNLKVIQENAFDKICKVAVFIGLPLSVHVGNGQSFRRSQKLWMVFITVIKCFAFGISVNFIFVIVSSSTVRLTFYGCIFVGCGINGFVIAKRKKISMSLDNIHMLSRILSPNKPIGNKFVKYQIIFHFIALAFFCVFMTVFFFYQEWQRSSAALRLPCMILSAYHDVCASLVFCCIIFSFCVSANISGTVLILCDSIFTVLSAIIEAYGKRLKKSFRSGNFSKESLIADIKMFNIIAKQVELVDEALSACIFLLYGMFIIMFYISVSIGLSKEDSFKTNMVTAYMVWNLVFAVFLFSRLTLSGSRVGKESIKLKNICMDCSKRIVSFSTDESVLRTFSLLLGGIKDTNLKVTGGGMFAVEKSLFLTVTGTMVTYGVVLFQMKE</sequence>
<evidence type="ECO:0000313" key="9">
    <source>
        <dbReference type="Proteomes" id="UP001054837"/>
    </source>
</evidence>
<feature type="transmembrane region" description="Helical" evidence="7">
    <location>
        <begin position="282"/>
        <end position="301"/>
    </location>
</feature>
<feature type="transmembrane region" description="Helical" evidence="7">
    <location>
        <begin position="41"/>
        <end position="65"/>
    </location>
</feature>
<dbReference type="PANTHER" id="PTHR21421">
    <property type="entry name" value="GUSTATORY RECEPTOR"/>
    <property type="match status" value="1"/>
</dbReference>